<gene>
    <name evidence="2" type="ORF">EXIGLDRAFT_686285</name>
</gene>
<dbReference type="InterPro" id="IPR029071">
    <property type="entry name" value="Ubiquitin-like_domsf"/>
</dbReference>
<evidence type="ECO:0000256" key="1">
    <source>
        <dbReference type="SAM" id="MobiDB-lite"/>
    </source>
</evidence>
<name>A0A165BSX9_EXIGL</name>
<dbReference type="STRING" id="1314781.A0A165BSX9"/>
<evidence type="ECO:0000313" key="3">
    <source>
        <dbReference type="Proteomes" id="UP000077266"/>
    </source>
</evidence>
<dbReference type="Gene3D" id="3.10.20.90">
    <property type="entry name" value="Phosphatidylinositol 3-kinase Catalytic Subunit, Chain A, domain 1"/>
    <property type="match status" value="1"/>
</dbReference>
<protein>
    <recommendedName>
        <fullName evidence="4">Ubiquitin-like domain-containing protein</fullName>
    </recommendedName>
</protein>
<dbReference type="Proteomes" id="UP000077266">
    <property type="component" value="Unassembled WGS sequence"/>
</dbReference>
<keyword evidence="3" id="KW-1185">Reference proteome</keyword>
<evidence type="ECO:0008006" key="4">
    <source>
        <dbReference type="Google" id="ProtNLM"/>
    </source>
</evidence>
<dbReference type="InParanoid" id="A0A165BSX9"/>
<sequence length="454" mass="50339">MAPVRHTGTQGTGKMILKYGSRKVLIRHPATFDAAIAEARKEFKIKLFDKLDLRVNMADLEPNSTEGNVDISPRSWELLLDCGHTPVVEVRVRGLNIEVDQRDSVARVKRESAASTARKTPSSPMSSLRTAVSTSSPLDADRKFRISVYIKGTTTHVLVKRTTKVSRIIESVTQTMGLCPGDFKVTWNGYRPRSDDRIMDLDPPMEDGDELIAMGVQLGGKPVICLMPPQGQTLSASVQLSLVPEWSFSAIYPVAPVSAKGNTSPEAVTWDVDVRSDGTLFDKRTASDVAYLYWEATTNALRPRSPPLDDAVESFNPGYAVLTHSNAVLLDIADVPSYIDKALDAMTLHTEARTSFITYWLPAMLKHKHIALRFLPQSVYEPAAPMRVTPTPDIVTRVFMLFRGVDAEDVDEWRVHASKSAPETWKDVVGIDEVKARDTSLFRALEWGGMEVKN</sequence>
<dbReference type="OrthoDB" id="2746623at2759"/>
<reference evidence="2 3" key="1">
    <citation type="journal article" date="2016" name="Mol. Biol. Evol.">
        <title>Comparative Genomics of Early-Diverging Mushroom-Forming Fungi Provides Insights into the Origins of Lignocellulose Decay Capabilities.</title>
        <authorList>
            <person name="Nagy L.G."/>
            <person name="Riley R."/>
            <person name="Tritt A."/>
            <person name="Adam C."/>
            <person name="Daum C."/>
            <person name="Floudas D."/>
            <person name="Sun H."/>
            <person name="Yadav J.S."/>
            <person name="Pangilinan J."/>
            <person name="Larsson K.H."/>
            <person name="Matsuura K."/>
            <person name="Barry K."/>
            <person name="Labutti K."/>
            <person name="Kuo R."/>
            <person name="Ohm R.A."/>
            <person name="Bhattacharya S.S."/>
            <person name="Shirouzu T."/>
            <person name="Yoshinaga Y."/>
            <person name="Martin F.M."/>
            <person name="Grigoriev I.V."/>
            <person name="Hibbett D.S."/>
        </authorList>
    </citation>
    <scope>NUCLEOTIDE SEQUENCE [LARGE SCALE GENOMIC DNA]</scope>
    <source>
        <strain evidence="2 3">HHB12029</strain>
    </source>
</reference>
<feature type="compositionally biased region" description="Polar residues" evidence="1">
    <location>
        <begin position="113"/>
        <end position="134"/>
    </location>
</feature>
<dbReference type="CDD" id="cd01763">
    <property type="entry name" value="Ubl_SUMO_like"/>
    <property type="match status" value="1"/>
</dbReference>
<dbReference type="SUPFAM" id="SSF54236">
    <property type="entry name" value="Ubiquitin-like"/>
    <property type="match status" value="1"/>
</dbReference>
<proteinExistence type="predicted"/>
<dbReference type="EMBL" id="KV426410">
    <property type="protein sequence ID" value="KZV81184.1"/>
    <property type="molecule type" value="Genomic_DNA"/>
</dbReference>
<dbReference type="AlphaFoldDB" id="A0A165BSX9"/>
<feature type="region of interest" description="Disordered" evidence="1">
    <location>
        <begin position="108"/>
        <end position="134"/>
    </location>
</feature>
<evidence type="ECO:0000313" key="2">
    <source>
        <dbReference type="EMBL" id="KZV81184.1"/>
    </source>
</evidence>
<organism evidence="2 3">
    <name type="scientific">Exidia glandulosa HHB12029</name>
    <dbReference type="NCBI Taxonomy" id="1314781"/>
    <lineage>
        <taxon>Eukaryota</taxon>
        <taxon>Fungi</taxon>
        <taxon>Dikarya</taxon>
        <taxon>Basidiomycota</taxon>
        <taxon>Agaricomycotina</taxon>
        <taxon>Agaricomycetes</taxon>
        <taxon>Auriculariales</taxon>
        <taxon>Exidiaceae</taxon>
        <taxon>Exidia</taxon>
    </lineage>
</organism>
<accession>A0A165BSX9</accession>